<evidence type="ECO:0000256" key="1">
    <source>
        <dbReference type="SAM" id="Phobius"/>
    </source>
</evidence>
<organism evidence="3 4">
    <name type="scientific">Anoxybacteroides tepidamans</name>
    <dbReference type="NCBI Taxonomy" id="265948"/>
    <lineage>
        <taxon>Bacteria</taxon>
        <taxon>Bacillati</taxon>
        <taxon>Bacillota</taxon>
        <taxon>Bacilli</taxon>
        <taxon>Bacillales</taxon>
        <taxon>Anoxybacillaceae</taxon>
        <taxon>Anoxybacteroides</taxon>
    </lineage>
</organism>
<keyword evidence="1" id="KW-0812">Transmembrane</keyword>
<protein>
    <submittedName>
        <fullName evidence="3">VanZ family protein</fullName>
    </submittedName>
</protein>
<feature type="transmembrane region" description="Helical" evidence="1">
    <location>
        <begin position="6"/>
        <end position="27"/>
    </location>
</feature>
<reference evidence="3 4" key="1">
    <citation type="submission" date="2020-08" db="EMBL/GenBank/DDBJ databases">
        <title>Genomic Encyclopedia of Type Strains, Phase IV (KMG-IV): sequencing the most valuable type-strain genomes for metagenomic binning, comparative biology and taxonomic classification.</title>
        <authorList>
            <person name="Goeker M."/>
        </authorList>
    </citation>
    <scope>NUCLEOTIDE SEQUENCE [LARGE SCALE GENOMIC DNA]</scope>
    <source>
        <strain evidence="3 4">DSM 16325</strain>
    </source>
</reference>
<evidence type="ECO:0000313" key="4">
    <source>
        <dbReference type="Proteomes" id="UP000520011"/>
    </source>
</evidence>
<gene>
    <name evidence="3" type="ORF">HNQ34_001263</name>
</gene>
<name>A0A7W8IP69_9BACL</name>
<dbReference type="InterPro" id="IPR016747">
    <property type="entry name" value="Phosphotransbutyrylase"/>
</dbReference>
<dbReference type="RefSeq" id="WP_183252656.1">
    <property type="nucleotide sequence ID" value="NZ_JACHEP010000004.1"/>
</dbReference>
<keyword evidence="4" id="KW-1185">Reference proteome</keyword>
<evidence type="ECO:0000313" key="3">
    <source>
        <dbReference type="EMBL" id="MBB5324170.1"/>
    </source>
</evidence>
<dbReference type="Proteomes" id="UP000520011">
    <property type="component" value="Unassembled WGS sequence"/>
</dbReference>
<proteinExistence type="predicted"/>
<dbReference type="Pfam" id="PF04892">
    <property type="entry name" value="VanZ"/>
    <property type="match status" value="1"/>
</dbReference>
<comment type="caution">
    <text evidence="3">The sequence shown here is derived from an EMBL/GenBank/DDBJ whole genome shotgun (WGS) entry which is preliminary data.</text>
</comment>
<evidence type="ECO:0000259" key="2">
    <source>
        <dbReference type="Pfam" id="PF04892"/>
    </source>
</evidence>
<feature type="domain" description="VanZ-like" evidence="2">
    <location>
        <begin position="8"/>
        <end position="134"/>
    </location>
</feature>
<keyword evidence="1" id="KW-0472">Membrane</keyword>
<dbReference type="NCBIfam" id="NF037970">
    <property type="entry name" value="vanZ_1"/>
    <property type="match status" value="1"/>
</dbReference>
<accession>A0A7W8IP69</accession>
<dbReference type="AlphaFoldDB" id="A0A7W8IP69"/>
<feature type="transmembrane region" description="Helical" evidence="1">
    <location>
        <begin position="114"/>
        <end position="136"/>
    </location>
</feature>
<dbReference type="InterPro" id="IPR006976">
    <property type="entry name" value="VanZ-like"/>
</dbReference>
<dbReference type="PIRSF" id="PIRSF019083">
    <property type="entry name" value="UCP019083_VanZ"/>
    <property type="match status" value="1"/>
</dbReference>
<dbReference type="EMBL" id="JACHEP010000004">
    <property type="protein sequence ID" value="MBB5324170.1"/>
    <property type="molecule type" value="Genomic_DNA"/>
</dbReference>
<sequence>MNNNKFWWGLVVIWCLVIYSFSEFSFFTGKNTEQIIRHMLAYWPFAQGEGDETASPLNFIVRKSAHLSAFGILAALVFKALAPRRWAYIGAWSFATLYAATDEWHQSFEPGRTALFSDVLIDACGALLALCLVWSVRRWKRVRAPS</sequence>
<keyword evidence="1" id="KW-1133">Transmembrane helix</keyword>